<sequence>MQPTVITGLNGPIYQNFPLPYYGAWNQQILGDSPYHYMIGGTHYSISPVPSGTETFPALFPYIGPHVTFGLRRWA</sequence>
<proteinExistence type="predicted"/>
<comment type="caution">
    <text evidence="1">The sequence shown here is derived from an EMBL/GenBank/DDBJ whole genome shotgun (WGS) entry which is preliminary data.</text>
</comment>
<dbReference type="AlphaFoldDB" id="A0A941JLG8"/>
<gene>
    <name evidence="1" type="ORF">KD144_09580</name>
</gene>
<reference evidence="1" key="1">
    <citation type="submission" date="2021-04" db="EMBL/GenBank/DDBJ databases">
        <title>Genomic analysis of electroactive and textile dye degrading Bacillus circulans strain: DC10 isolated from constructed wetland-microbial fuel cells treating textile dye wastewaters.</title>
        <authorList>
            <person name="Patel D.U."/>
            <person name="Desai C.R."/>
        </authorList>
    </citation>
    <scope>NUCLEOTIDE SEQUENCE</scope>
    <source>
        <strain evidence="1">DC10</strain>
    </source>
</reference>
<name>A0A941JLG8_NIACI</name>
<dbReference type="EMBL" id="JAGTPX010000007">
    <property type="protein sequence ID" value="MBR8669793.1"/>
    <property type="molecule type" value="Genomic_DNA"/>
</dbReference>
<dbReference type="RefSeq" id="WP_212118635.1">
    <property type="nucleotide sequence ID" value="NZ_JAGTPX020000008.1"/>
</dbReference>
<protein>
    <submittedName>
        <fullName evidence="1">Uncharacterized protein</fullName>
    </submittedName>
</protein>
<organism evidence="1">
    <name type="scientific">Niallia circulans</name>
    <name type="common">Bacillus circulans</name>
    <dbReference type="NCBI Taxonomy" id="1397"/>
    <lineage>
        <taxon>Bacteria</taxon>
        <taxon>Bacillati</taxon>
        <taxon>Bacillota</taxon>
        <taxon>Bacilli</taxon>
        <taxon>Bacillales</taxon>
        <taxon>Bacillaceae</taxon>
        <taxon>Niallia</taxon>
    </lineage>
</organism>
<accession>A0A941JLG8</accession>
<evidence type="ECO:0000313" key="1">
    <source>
        <dbReference type="EMBL" id="MBR8669793.1"/>
    </source>
</evidence>